<dbReference type="SUPFAM" id="SSF47203">
    <property type="entry name" value="Acyl-CoA dehydrogenase C-terminal domain-like"/>
    <property type="match status" value="1"/>
</dbReference>
<dbReference type="InterPro" id="IPR037069">
    <property type="entry name" value="AcylCoA_DH/ox_N_sf"/>
</dbReference>
<name>A0ABU0IZ31_9HYPH</name>
<keyword evidence="8" id="KW-1185">Reference proteome</keyword>
<evidence type="ECO:0000256" key="3">
    <source>
        <dbReference type="ARBA" id="ARBA00022630"/>
    </source>
</evidence>
<evidence type="ECO:0000259" key="6">
    <source>
        <dbReference type="Pfam" id="PF02771"/>
    </source>
</evidence>
<dbReference type="InterPro" id="IPR009075">
    <property type="entry name" value="AcylCo_DH/oxidase_C"/>
</dbReference>
<dbReference type="InterPro" id="IPR013786">
    <property type="entry name" value="AcylCoA_DH/ox_N"/>
</dbReference>
<feature type="domain" description="Acyl-CoA dehydrogenase/oxidase C-terminal" evidence="5">
    <location>
        <begin position="235"/>
        <end position="371"/>
    </location>
</feature>
<dbReference type="PIRSF" id="PIRSF016578">
    <property type="entry name" value="HsaA"/>
    <property type="match status" value="1"/>
</dbReference>
<comment type="caution">
    <text evidence="7">The sequence shown here is derived from an EMBL/GenBank/DDBJ whole genome shotgun (WGS) entry which is preliminary data.</text>
</comment>
<feature type="domain" description="Acyl-CoA dehydrogenase/oxidase N-terminal" evidence="6">
    <location>
        <begin position="18"/>
        <end position="101"/>
    </location>
</feature>
<dbReference type="PANTHER" id="PTHR43884:SF12">
    <property type="entry name" value="ISOVALERYL-COA DEHYDROGENASE, MITOCHONDRIAL-RELATED"/>
    <property type="match status" value="1"/>
</dbReference>
<evidence type="ECO:0000259" key="5">
    <source>
        <dbReference type="Pfam" id="PF00441"/>
    </source>
</evidence>
<protein>
    <submittedName>
        <fullName evidence="7">Acyl-CoA dehydrogenase</fullName>
        <ecNumber evidence="7">1.3.8.7</ecNumber>
    </submittedName>
</protein>
<keyword evidence="4" id="KW-0274">FAD</keyword>
<evidence type="ECO:0000256" key="2">
    <source>
        <dbReference type="ARBA" id="ARBA00009347"/>
    </source>
</evidence>
<comment type="similarity">
    <text evidence="2">Belongs to the acyl-CoA dehydrogenase family.</text>
</comment>
<proteinExistence type="inferred from homology"/>
<reference evidence="7 8" key="1">
    <citation type="submission" date="2023-07" db="EMBL/GenBank/DDBJ databases">
        <title>Genomic Encyclopedia of Type Strains, Phase IV (KMG-IV): sequencing the most valuable type-strain genomes for metagenomic binning, comparative biology and taxonomic classification.</title>
        <authorList>
            <person name="Goeker M."/>
        </authorList>
    </citation>
    <scope>NUCLEOTIDE SEQUENCE [LARGE SCALE GENOMIC DNA]</scope>
    <source>
        <strain evidence="7 8">DSM 19619</strain>
    </source>
</reference>
<organism evidence="7 8">
    <name type="scientific">Labrys wisconsinensis</name>
    <dbReference type="NCBI Taxonomy" id="425677"/>
    <lineage>
        <taxon>Bacteria</taxon>
        <taxon>Pseudomonadati</taxon>
        <taxon>Pseudomonadota</taxon>
        <taxon>Alphaproteobacteria</taxon>
        <taxon>Hyphomicrobiales</taxon>
        <taxon>Xanthobacteraceae</taxon>
        <taxon>Labrys</taxon>
    </lineage>
</organism>
<dbReference type="PANTHER" id="PTHR43884">
    <property type="entry name" value="ACYL-COA DEHYDROGENASE"/>
    <property type="match status" value="1"/>
</dbReference>
<dbReference type="RefSeq" id="WP_307266651.1">
    <property type="nucleotide sequence ID" value="NZ_JAUSVX010000001.1"/>
</dbReference>
<accession>A0ABU0IZ31</accession>
<dbReference type="Gene3D" id="1.20.140.10">
    <property type="entry name" value="Butyryl-CoA Dehydrogenase, subunit A, domain 3"/>
    <property type="match status" value="1"/>
</dbReference>
<keyword evidence="7" id="KW-0560">Oxidoreductase</keyword>
<dbReference type="EC" id="1.3.8.7" evidence="7"/>
<dbReference type="InterPro" id="IPR046373">
    <property type="entry name" value="Acyl-CoA_Oxase/DH_mid-dom_sf"/>
</dbReference>
<dbReference type="Proteomes" id="UP001242480">
    <property type="component" value="Unassembled WGS sequence"/>
</dbReference>
<evidence type="ECO:0000313" key="8">
    <source>
        <dbReference type="Proteomes" id="UP001242480"/>
    </source>
</evidence>
<dbReference type="Pfam" id="PF00441">
    <property type="entry name" value="Acyl-CoA_dh_1"/>
    <property type="match status" value="1"/>
</dbReference>
<evidence type="ECO:0000256" key="4">
    <source>
        <dbReference type="ARBA" id="ARBA00022827"/>
    </source>
</evidence>
<evidence type="ECO:0000313" key="7">
    <source>
        <dbReference type="EMBL" id="MDQ0467268.1"/>
    </source>
</evidence>
<comment type="cofactor">
    <cofactor evidence="1">
        <name>FAD</name>
        <dbReference type="ChEBI" id="CHEBI:57692"/>
    </cofactor>
</comment>
<sequence>MAAVAEASPLLEPASRRMQRVATEVAQRHAGDVDARARFPAETVTALKQERLLGAMVPAHLGGEGASLAEIADLCATLAQGCGSSAMVFAMHQIKLTSLISHGLGSEWHRAFAREIAARQLLIASSTTEAGIGGDLRNSICAVETEGGRFRLVKEAPVISYGAHADTILVTARKGPEAASSDQVLVCVRKADYTLERTGGWDTLGMRGTCSEGFKLSCEGSVEQIIPKPFSEIAAQSMLATSHILWSSVWFGIATDAMARAQAFVRAAARRQPGVTPPGALRLAEGTTKLHALKALIKSALARFEAAKASEDALSSIGFAVEMNNLKVTVSTVAAEVVQTALMITGIAGYKNDTPFSVARNLRDVLSAAIMISNDRILTNTSNLLLVSRFDSSLAD</sequence>
<dbReference type="Pfam" id="PF02771">
    <property type="entry name" value="Acyl-CoA_dh_N"/>
    <property type="match status" value="1"/>
</dbReference>
<dbReference type="InterPro" id="IPR009100">
    <property type="entry name" value="AcylCoA_DH/oxidase_NM_dom_sf"/>
</dbReference>
<dbReference type="EMBL" id="JAUSVX010000001">
    <property type="protein sequence ID" value="MDQ0467268.1"/>
    <property type="molecule type" value="Genomic_DNA"/>
</dbReference>
<evidence type="ECO:0000256" key="1">
    <source>
        <dbReference type="ARBA" id="ARBA00001974"/>
    </source>
</evidence>
<keyword evidence="3" id="KW-0285">Flavoprotein</keyword>
<dbReference type="InterPro" id="IPR036250">
    <property type="entry name" value="AcylCo_DH-like_C"/>
</dbReference>
<dbReference type="Gene3D" id="1.10.540.10">
    <property type="entry name" value="Acyl-CoA dehydrogenase/oxidase, N-terminal domain"/>
    <property type="match status" value="1"/>
</dbReference>
<dbReference type="GO" id="GO:0070991">
    <property type="term" value="F:medium-chain fatty acyl-CoA dehydrogenase activity"/>
    <property type="evidence" value="ECO:0007669"/>
    <property type="project" value="UniProtKB-EC"/>
</dbReference>
<dbReference type="SUPFAM" id="SSF56645">
    <property type="entry name" value="Acyl-CoA dehydrogenase NM domain-like"/>
    <property type="match status" value="1"/>
</dbReference>
<gene>
    <name evidence="7" type="ORF">QO011_000263</name>
</gene>
<dbReference type="Gene3D" id="2.40.110.10">
    <property type="entry name" value="Butyryl-CoA Dehydrogenase, subunit A, domain 2"/>
    <property type="match status" value="1"/>
</dbReference>